<organism evidence="1">
    <name type="scientific">Siphoviridae sp. ctckx14</name>
    <dbReference type="NCBI Taxonomy" id="2826396"/>
    <lineage>
        <taxon>Viruses</taxon>
        <taxon>Duplodnaviria</taxon>
        <taxon>Heunggongvirae</taxon>
        <taxon>Uroviricota</taxon>
        <taxon>Caudoviricetes</taxon>
    </lineage>
</organism>
<evidence type="ECO:0000313" key="1">
    <source>
        <dbReference type="EMBL" id="DAD83340.1"/>
    </source>
</evidence>
<accession>A0A8S5MMB2</accession>
<reference evidence="1" key="1">
    <citation type="journal article" date="2021" name="Proc. Natl. Acad. Sci. U.S.A.">
        <title>A Catalog of Tens of Thousands of Viruses from Human Metagenomes Reveals Hidden Associations with Chronic Diseases.</title>
        <authorList>
            <person name="Tisza M.J."/>
            <person name="Buck C.B."/>
        </authorList>
    </citation>
    <scope>NUCLEOTIDE SEQUENCE</scope>
    <source>
        <strain evidence="1">Ctckx14</strain>
    </source>
</reference>
<protein>
    <submittedName>
        <fullName evidence="1">Uncharacterized protein</fullName>
    </submittedName>
</protein>
<sequence>MDLVRRENETLHVGEDWRRAYTIVDDVSLHNANAVCKVRTKQGKVLCEAETSVNGQTIYVTIPKDSTLSIDKAYNKAQYDVFLILEERTYKLIMGEITIIHDVSMH</sequence>
<dbReference type="EMBL" id="BK014934">
    <property type="protein sequence ID" value="DAD83340.1"/>
    <property type="molecule type" value="Genomic_DNA"/>
</dbReference>
<name>A0A8S5MMB2_9CAUD</name>
<proteinExistence type="predicted"/>